<dbReference type="Proteomes" id="UP001428341">
    <property type="component" value="Unassembled WGS sequence"/>
</dbReference>
<proteinExistence type="predicted"/>
<sequence length="292" mass="32506">MAILSDLIGPNQTSFIPARNITENVVMAQEIIHPMRRKSGKFGFMAIKVDVEKDYDQLWALDELLGMGKMSASGMIIGCLMFLILDPMQGSRFRGDGEHVCQTPAIMDVENQSFLGFSRNGNFTTKSTIVLSVTRSAVGIKRIGNSFGVGKTNLQALCNCILAKRVWVSVKNQILEWLLNNLSKGESVKTGESWSLRNCKVSVGTAWTALIWPYFRLNTNGSRGINETASAGLNFAWNYGIRFLEAEVDSLCILLMMESKDHNPNEPPAGLGFWFSYDLYGDEDFPFYDVLA</sequence>
<name>A0AAP0MIZ5_9ROSI</name>
<gene>
    <name evidence="1" type="ORF">WN944_006313</name>
</gene>
<evidence type="ECO:0000313" key="2">
    <source>
        <dbReference type="Proteomes" id="UP001428341"/>
    </source>
</evidence>
<dbReference type="EMBL" id="JBCGBO010000003">
    <property type="protein sequence ID" value="KAK9214324.1"/>
    <property type="molecule type" value="Genomic_DNA"/>
</dbReference>
<organism evidence="1 2">
    <name type="scientific">Citrus x changshan-huyou</name>
    <dbReference type="NCBI Taxonomy" id="2935761"/>
    <lineage>
        <taxon>Eukaryota</taxon>
        <taxon>Viridiplantae</taxon>
        <taxon>Streptophyta</taxon>
        <taxon>Embryophyta</taxon>
        <taxon>Tracheophyta</taxon>
        <taxon>Spermatophyta</taxon>
        <taxon>Magnoliopsida</taxon>
        <taxon>eudicotyledons</taxon>
        <taxon>Gunneridae</taxon>
        <taxon>Pentapetalae</taxon>
        <taxon>rosids</taxon>
        <taxon>malvids</taxon>
        <taxon>Sapindales</taxon>
        <taxon>Rutaceae</taxon>
        <taxon>Aurantioideae</taxon>
        <taxon>Citrus</taxon>
    </lineage>
</organism>
<dbReference type="AlphaFoldDB" id="A0AAP0MIZ5"/>
<keyword evidence="2" id="KW-1185">Reference proteome</keyword>
<reference evidence="1 2" key="1">
    <citation type="submission" date="2024-05" db="EMBL/GenBank/DDBJ databases">
        <title>Haplotype-resolved chromosome-level genome assembly of Huyou (Citrus changshanensis).</title>
        <authorList>
            <person name="Miao C."/>
            <person name="Chen W."/>
            <person name="Wu Y."/>
            <person name="Wang L."/>
            <person name="Zhao S."/>
            <person name="Grierson D."/>
            <person name="Xu C."/>
            <person name="Chen K."/>
        </authorList>
    </citation>
    <scope>NUCLEOTIDE SEQUENCE [LARGE SCALE GENOMIC DNA]</scope>
    <source>
        <strain evidence="1">01-14</strain>
        <tissue evidence="1">Leaf</tissue>
    </source>
</reference>
<protein>
    <recommendedName>
        <fullName evidence="3">RNase H type-1 domain-containing protein</fullName>
    </recommendedName>
</protein>
<accession>A0AAP0MIZ5</accession>
<evidence type="ECO:0008006" key="3">
    <source>
        <dbReference type="Google" id="ProtNLM"/>
    </source>
</evidence>
<evidence type="ECO:0000313" key="1">
    <source>
        <dbReference type="EMBL" id="KAK9214324.1"/>
    </source>
</evidence>
<comment type="caution">
    <text evidence="1">The sequence shown here is derived from an EMBL/GenBank/DDBJ whole genome shotgun (WGS) entry which is preliminary data.</text>
</comment>